<proteinExistence type="predicted"/>
<dbReference type="Gene3D" id="2.60.120.260">
    <property type="entry name" value="Galactose-binding domain-like"/>
    <property type="match status" value="1"/>
</dbReference>
<gene>
    <name evidence="5" type="ORF">KK083_32165</name>
</gene>
<evidence type="ECO:0000256" key="1">
    <source>
        <dbReference type="SAM" id="SignalP"/>
    </source>
</evidence>
<dbReference type="RefSeq" id="WP_254170273.1">
    <property type="nucleotide sequence ID" value="NZ_JAHESF010000084.1"/>
</dbReference>
<dbReference type="InterPro" id="IPR033431">
    <property type="entry name" value="DUF5126"/>
</dbReference>
<evidence type="ECO:0000259" key="4">
    <source>
        <dbReference type="Pfam" id="PF17166"/>
    </source>
</evidence>
<accession>A0AAP2DUJ9</accession>
<evidence type="ECO:0000259" key="3">
    <source>
        <dbReference type="Pfam" id="PF16391"/>
    </source>
</evidence>
<evidence type="ECO:0000259" key="2">
    <source>
        <dbReference type="Pfam" id="PF16323"/>
    </source>
</evidence>
<dbReference type="InterPro" id="IPR032527">
    <property type="entry name" value="DUF4959"/>
</dbReference>
<protein>
    <submittedName>
        <fullName evidence="5">DUF4959 domain-containing protein</fullName>
    </submittedName>
</protein>
<organism evidence="5 6">
    <name type="scientific">Chryseosolibacter histidini</name>
    <dbReference type="NCBI Taxonomy" id="2782349"/>
    <lineage>
        <taxon>Bacteria</taxon>
        <taxon>Pseudomonadati</taxon>
        <taxon>Bacteroidota</taxon>
        <taxon>Cytophagia</taxon>
        <taxon>Cytophagales</taxon>
        <taxon>Chryseotaleaceae</taxon>
        <taxon>Chryseosolibacter</taxon>
    </lineage>
</organism>
<name>A0AAP2DUJ9_9BACT</name>
<comment type="caution">
    <text evidence="5">The sequence shown here is derived from an EMBL/GenBank/DDBJ whole genome shotgun (WGS) entry which is preliminary data.</text>
</comment>
<evidence type="ECO:0000313" key="6">
    <source>
        <dbReference type="Proteomes" id="UP001319200"/>
    </source>
</evidence>
<dbReference type="SUPFAM" id="SSF49785">
    <property type="entry name" value="Galactose-binding domain-like"/>
    <property type="match status" value="1"/>
</dbReference>
<feature type="domain" description="DUF5000" evidence="3">
    <location>
        <begin position="268"/>
        <end position="408"/>
    </location>
</feature>
<dbReference type="EMBL" id="JAHESF010000084">
    <property type="protein sequence ID" value="MBT1701593.1"/>
    <property type="molecule type" value="Genomic_DNA"/>
</dbReference>
<dbReference type="InterPro" id="IPR008979">
    <property type="entry name" value="Galactose-bd-like_sf"/>
</dbReference>
<reference evidence="5 6" key="1">
    <citation type="submission" date="2021-05" db="EMBL/GenBank/DDBJ databases">
        <title>A Polyphasic approach of four new species of the genus Ohtaekwangia: Ohtaekwangia histidinii sp. nov., Ohtaekwangia cretensis sp. nov., Ohtaekwangia indiensis sp. nov., Ohtaekwangia reichenbachii sp. nov. from diverse environment.</title>
        <authorList>
            <person name="Octaviana S."/>
        </authorList>
    </citation>
    <scope>NUCLEOTIDE SEQUENCE [LARGE SCALE GENOMIC DNA]</scope>
    <source>
        <strain evidence="5 6">PWU4</strain>
    </source>
</reference>
<dbReference type="Proteomes" id="UP001319200">
    <property type="component" value="Unassembled WGS sequence"/>
</dbReference>
<evidence type="ECO:0000313" key="5">
    <source>
        <dbReference type="EMBL" id="MBT1701593.1"/>
    </source>
</evidence>
<dbReference type="AlphaFoldDB" id="A0AAP2DUJ9"/>
<dbReference type="InterPro" id="IPR032164">
    <property type="entry name" value="DUF5000"/>
</dbReference>
<keyword evidence="6" id="KW-1185">Reference proteome</keyword>
<sequence length="411" mass="46396">MKTLEKFLSSFLLLALFAMACSKDDPIGDKTKPQPVTDPVVTNLPGAAIIQYTLPDDPNLLYVRAEYERNGEKLDAKASFYYNYILVEGFGDTQQREIKLYTVTRAGVSSSPVSVTIEPKRPAIYDVLESLKIDVAFGGMITQFTNLAAENVVIGVLRWSTEDDRLHEWVTVDNFYTALPSGKFAVRRQKAVPTKFGYFIRDRWNNRTDTLEVELTPWYEEQLDKKKIARVTGKPVPQIPPLPESGIGLKDPVGNLGSWPFANLFDDTYGNTGYHTNERNDIPIWVAMDLGVTAKLSRYKFWQRNSGDNCGFCYSHGNPHEWQIWGTNDINDVNSWIMLDHQIMVKPSGLPVGLISNEDKAAADAGHEYDFALDSPPVRYIAFKHIDNWGAIEGAKGFMHIAELEFWGQIK</sequence>
<feature type="domain" description="DUF5126" evidence="4">
    <location>
        <begin position="121"/>
        <end position="226"/>
    </location>
</feature>
<dbReference type="Pfam" id="PF16323">
    <property type="entry name" value="DUF4959"/>
    <property type="match status" value="1"/>
</dbReference>
<dbReference type="PROSITE" id="PS51257">
    <property type="entry name" value="PROKAR_LIPOPROTEIN"/>
    <property type="match status" value="1"/>
</dbReference>
<dbReference type="Pfam" id="PF16391">
    <property type="entry name" value="DUF5000"/>
    <property type="match status" value="1"/>
</dbReference>
<feature type="signal peptide" evidence="1">
    <location>
        <begin position="1"/>
        <end position="20"/>
    </location>
</feature>
<feature type="domain" description="DUF4959" evidence="2">
    <location>
        <begin position="20"/>
        <end position="119"/>
    </location>
</feature>
<dbReference type="Pfam" id="PF17166">
    <property type="entry name" value="DUF5126"/>
    <property type="match status" value="1"/>
</dbReference>
<keyword evidence="1" id="KW-0732">Signal</keyword>
<feature type="chain" id="PRO_5042993894" evidence="1">
    <location>
        <begin position="21"/>
        <end position="411"/>
    </location>
</feature>